<dbReference type="Proteomes" id="UP000199199">
    <property type="component" value="Unassembled WGS sequence"/>
</dbReference>
<name>A0A1I6UTV4_9EURY</name>
<accession>A0A1I6UTV4</accession>
<keyword evidence="1" id="KW-0472">Membrane</keyword>
<dbReference type="RefSeq" id="WP_175507263.1">
    <property type="nucleotide sequence ID" value="NZ_FOZS01000006.1"/>
</dbReference>
<evidence type="ECO:0000256" key="1">
    <source>
        <dbReference type="SAM" id="Phobius"/>
    </source>
</evidence>
<keyword evidence="1" id="KW-0812">Transmembrane</keyword>
<protein>
    <submittedName>
        <fullName evidence="2">Uncharacterized protein</fullName>
    </submittedName>
</protein>
<proteinExistence type="predicted"/>
<dbReference type="AlphaFoldDB" id="A0A1I6UTV4"/>
<evidence type="ECO:0000313" key="3">
    <source>
        <dbReference type="Proteomes" id="UP000199199"/>
    </source>
</evidence>
<gene>
    <name evidence="2" type="ORF">SAMN04488556_4094</name>
</gene>
<evidence type="ECO:0000313" key="2">
    <source>
        <dbReference type="EMBL" id="SFT04836.1"/>
    </source>
</evidence>
<sequence>MHRTRHYDAALTAYTPVGFLTAIGTGLMITGGAVAIVARNLIFCVIWLERNVSGC</sequence>
<reference evidence="3" key="1">
    <citation type="submission" date="2016-10" db="EMBL/GenBank/DDBJ databases">
        <authorList>
            <person name="Varghese N."/>
            <person name="Submissions S."/>
        </authorList>
    </citation>
    <scope>NUCLEOTIDE SEQUENCE [LARGE SCALE GENOMIC DNA]</scope>
    <source>
        <strain evidence="3">DSM 22427</strain>
    </source>
</reference>
<feature type="transmembrane region" description="Helical" evidence="1">
    <location>
        <begin position="20"/>
        <end position="48"/>
    </location>
</feature>
<organism evidence="2 3">
    <name type="scientific">Halostagnicola kamekurae</name>
    <dbReference type="NCBI Taxonomy" id="619731"/>
    <lineage>
        <taxon>Archaea</taxon>
        <taxon>Methanobacteriati</taxon>
        <taxon>Methanobacteriota</taxon>
        <taxon>Stenosarchaea group</taxon>
        <taxon>Halobacteria</taxon>
        <taxon>Halobacteriales</taxon>
        <taxon>Natrialbaceae</taxon>
        <taxon>Halostagnicola</taxon>
    </lineage>
</organism>
<keyword evidence="1" id="KW-1133">Transmembrane helix</keyword>
<dbReference type="EMBL" id="FOZS01000006">
    <property type="protein sequence ID" value="SFT04836.1"/>
    <property type="molecule type" value="Genomic_DNA"/>
</dbReference>
<keyword evidence="3" id="KW-1185">Reference proteome</keyword>